<evidence type="ECO:0000256" key="1">
    <source>
        <dbReference type="ARBA" id="ARBA00004604"/>
    </source>
</evidence>
<comment type="caution">
    <text evidence="13">The sequence shown here is derived from an EMBL/GenBank/DDBJ whole genome shotgun (WGS) entry which is preliminary data.</text>
</comment>
<dbReference type="GO" id="GO:0016787">
    <property type="term" value="F:hydrolase activity"/>
    <property type="evidence" value="ECO:0007669"/>
    <property type="project" value="UniProtKB-KW"/>
</dbReference>
<feature type="region of interest" description="Disordered" evidence="10">
    <location>
        <begin position="474"/>
        <end position="495"/>
    </location>
</feature>
<evidence type="ECO:0000256" key="7">
    <source>
        <dbReference type="ARBA" id="ARBA00022884"/>
    </source>
</evidence>
<keyword evidence="2" id="KW-0698">rRNA processing</keyword>
<evidence type="ECO:0000256" key="8">
    <source>
        <dbReference type="PROSITE-ProRule" id="PRU00552"/>
    </source>
</evidence>
<evidence type="ECO:0000256" key="10">
    <source>
        <dbReference type="SAM" id="MobiDB-lite"/>
    </source>
</evidence>
<feature type="short sequence motif" description="Q motif" evidence="8">
    <location>
        <begin position="169"/>
        <end position="197"/>
    </location>
</feature>
<gene>
    <name evidence="13" type="ORF">CROQUDRAFT_63769</name>
</gene>
<feature type="compositionally biased region" description="Low complexity" evidence="10">
    <location>
        <begin position="25"/>
        <end position="36"/>
    </location>
</feature>
<accession>A0A9P6NGE8</accession>
<protein>
    <recommendedName>
        <fullName evidence="9">ATP-dependent RNA helicase</fullName>
        <ecNumber evidence="9">3.6.4.13</ecNumber>
    </recommendedName>
</protein>
<dbReference type="GO" id="GO:0006364">
    <property type="term" value="P:rRNA processing"/>
    <property type="evidence" value="ECO:0007669"/>
    <property type="project" value="UniProtKB-KW"/>
</dbReference>
<dbReference type="GO" id="GO:0003724">
    <property type="term" value="F:RNA helicase activity"/>
    <property type="evidence" value="ECO:0007669"/>
    <property type="project" value="UniProtKB-EC"/>
</dbReference>
<dbReference type="AlphaFoldDB" id="A0A9P6NGE8"/>
<comment type="catalytic activity">
    <reaction evidence="9">
        <text>ATP + H2O = ADP + phosphate + H(+)</text>
        <dbReference type="Rhea" id="RHEA:13065"/>
        <dbReference type="ChEBI" id="CHEBI:15377"/>
        <dbReference type="ChEBI" id="CHEBI:15378"/>
        <dbReference type="ChEBI" id="CHEBI:30616"/>
        <dbReference type="ChEBI" id="CHEBI:43474"/>
        <dbReference type="ChEBI" id="CHEBI:456216"/>
        <dbReference type="EC" id="3.6.4.13"/>
    </reaction>
</comment>
<comment type="domain">
    <text evidence="9">The Q motif is unique to and characteristic of the DEAD box family of RNA helicases and controls ATP binding and hydrolysis.</text>
</comment>
<evidence type="ECO:0000259" key="11">
    <source>
        <dbReference type="PROSITE" id="PS51194"/>
    </source>
</evidence>
<keyword evidence="7 9" id="KW-0694">RNA-binding</keyword>
<dbReference type="Pfam" id="PF00270">
    <property type="entry name" value="DEAD"/>
    <property type="match status" value="1"/>
</dbReference>
<dbReference type="PANTHER" id="PTHR24031">
    <property type="entry name" value="RNA HELICASE"/>
    <property type="match status" value="1"/>
</dbReference>
<comment type="function">
    <text evidence="9">RNA helicase.</text>
</comment>
<evidence type="ECO:0000256" key="3">
    <source>
        <dbReference type="ARBA" id="ARBA00022741"/>
    </source>
</evidence>
<dbReference type="EMBL" id="MU167274">
    <property type="protein sequence ID" value="KAG0145559.1"/>
    <property type="molecule type" value="Genomic_DNA"/>
</dbReference>
<dbReference type="SUPFAM" id="SSF52540">
    <property type="entry name" value="P-loop containing nucleoside triphosphate hydrolases"/>
    <property type="match status" value="2"/>
</dbReference>
<feature type="domain" description="Helicase C-terminal" evidence="11">
    <location>
        <begin position="552"/>
        <end position="729"/>
    </location>
</feature>
<feature type="region of interest" description="Disordered" evidence="10">
    <location>
        <begin position="1"/>
        <end position="37"/>
    </location>
</feature>
<dbReference type="InterPro" id="IPR011545">
    <property type="entry name" value="DEAD/DEAH_box_helicase_dom"/>
</dbReference>
<dbReference type="InterPro" id="IPR014014">
    <property type="entry name" value="RNA_helicase_DEAD_Q_motif"/>
</dbReference>
<comment type="subcellular location">
    <subcellularLocation>
        <location evidence="1">Nucleus</location>
        <location evidence="1">Nucleolus</location>
    </subcellularLocation>
</comment>
<evidence type="ECO:0000313" key="14">
    <source>
        <dbReference type="Proteomes" id="UP000886653"/>
    </source>
</evidence>
<dbReference type="PROSITE" id="PS51194">
    <property type="entry name" value="HELICASE_CTER"/>
    <property type="match status" value="1"/>
</dbReference>
<evidence type="ECO:0000256" key="5">
    <source>
        <dbReference type="ARBA" id="ARBA00022806"/>
    </source>
</evidence>
<dbReference type="PROSITE" id="PS51195">
    <property type="entry name" value="Q_MOTIF"/>
    <property type="match status" value="1"/>
</dbReference>
<dbReference type="Gene3D" id="3.40.50.300">
    <property type="entry name" value="P-loop containing nucleotide triphosphate hydrolases"/>
    <property type="match status" value="2"/>
</dbReference>
<feature type="region of interest" description="Disordered" evidence="10">
    <location>
        <begin position="372"/>
        <end position="407"/>
    </location>
</feature>
<dbReference type="GO" id="GO:0005524">
    <property type="term" value="F:ATP binding"/>
    <property type="evidence" value="ECO:0007669"/>
    <property type="project" value="UniProtKB-UniRule"/>
</dbReference>
<sequence>MMMMMIRHPDHQPNGSDRGSDDDSSNSNSIPSSPLSIDDRLGRLESSIASLSACYQRDFDRLKLEFDHHSHQIHSLSIQLTTISQLYKSWLPFNLPSITPSLQPNHSFSFFNSINQSHPLNHNNHHNNNHSTPIPTLSTSNAPLSPITPTSYQQSHLPLASAPPNSLAAKWEQLGITPDLLRAIVRFGIGPPTKTQQKSIPLMLVGKDLVSQSNPIQERIQAYVIPALQLIAHPPSTRNPPSGNYPTPFHLNKPTSTPPPNQTVKVLIITATLDEASQAYRLANGIASLLPNPLKVTHCSSDPQSFPSHPALSQHPQPHILIGTPSKLLDPVNGLRGYTFDASDFICVVLDEMDQLLARNMTDMVSSLMNFLPTNHTPPTERQSPPASSQPPEWSSPPFNGPHRSSLRAVTSPVRSCFNSLPSPPHPAFPSAFQHKPTHARQTCIFSCTVPQDVLTYARTLNLRARVLVRRDEPANATPPHLPPHNSAGSYDLSDLRAQLPNPLPSLSGRTSPQELVKTFRQYYLSIMIGPATSPTRARHSKLDALVGLLEDLERGHELPTAENPQPFVLVYCNSVDSVESVSYKLVSRGIDALALHQDMGPAARHSILTRFNKLPLPAGAPVGQNSLRMKALVVYDVLSKSLVDLQSYESVLPMARQTIVVNFELPRAVEDYVHRAACMIPNHKKSNGSGGLLINLLSVLSDVEMLKSIENFYRCQIKELPHHHLHLL</sequence>
<dbReference type="Proteomes" id="UP000886653">
    <property type="component" value="Unassembled WGS sequence"/>
</dbReference>
<organism evidence="13 14">
    <name type="scientific">Cronartium quercuum f. sp. fusiforme G11</name>
    <dbReference type="NCBI Taxonomy" id="708437"/>
    <lineage>
        <taxon>Eukaryota</taxon>
        <taxon>Fungi</taxon>
        <taxon>Dikarya</taxon>
        <taxon>Basidiomycota</taxon>
        <taxon>Pucciniomycotina</taxon>
        <taxon>Pucciniomycetes</taxon>
        <taxon>Pucciniales</taxon>
        <taxon>Coleosporiaceae</taxon>
        <taxon>Cronartium</taxon>
    </lineage>
</organism>
<dbReference type="GO" id="GO:0003723">
    <property type="term" value="F:RNA binding"/>
    <property type="evidence" value="ECO:0007669"/>
    <property type="project" value="UniProtKB-UniRule"/>
</dbReference>
<keyword evidence="5 9" id="KW-0347">Helicase</keyword>
<evidence type="ECO:0000256" key="9">
    <source>
        <dbReference type="RuleBase" id="RU365068"/>
    </source>
</evidence>
<dbReference type="InterPro" id="IPR001650">
    <property type="entry name" value="Helicase_C-like"/>
</dbReference>
<dbReference type="GO" id="GO:0005730">
    <property type="term" value="C:nucleolus"/>
    <property type="evidence" value="ECO:0007669"/>
    <property type="project" value="UniProtKB-SubCell"/>
</dbReference>
<dbReference type="OrthoDB" id="4726at2759"/>
<comment type="similarity">
    <text evidence="9">Belongs to the DEAD box helicase family.</text>
</comment>
<feature type="domain" description="DEAD-box RNA helicase Q" evidence="12">
    <location>
        <begin position="169"/>
        <end position="197"/>
    </location>
</feature>
<keyword evidence="6 9" id="KW-0067">ATP-binding</keyword>
<keyword evidence="14" id="KW-1185">Reference proteome</keyword>
<evidence type="ECO:0000259" key="12">
    <source>
        <dbReference type="PROSITE" id="PS51195"/>
    </source>
</evidence>
<keyword evidence="4 9" id="KW-0378">Hydrolase</keyword>
<evidence type="ECO:0000256" key="6">
    <source>
        <dbReference type="ARBA" id="ARBA00022840"/>
    </source>
</evidence>
<keyword evidence="3 9" id="KW-0547">Nucleotide-binding</keyword>
<evidence type="ECO:0000256" key="2">
    <source>
        <dbReference type="ARBA" id="ARBA00022552"/>
    </source>
</evidence>
<dbReference type="EC" id="3.6.4.13" evidence="9"/>
<evidence type="ECO:0000313" key="13">
    <source>
        <dbReference type="EMBL" id="KAG0145559.1"/>
    </source>
</evidence>
<feature type="compositionally biased region" description="Polar residues" evidence="10">
    <location>
        <begin position="372"/>
        <end position="393"/>
    </location>
</feature>
<evidence type="ECO:0000256" key="4">
    <source>
        <dbReference type="ARBA" id="ARBA00022801"/>
    </source>
</evidence>
<proteinExistence type="inferred from homology"/>
<name>A0A9P6NGE8_9BASI</name>
<dbReference type="InterPro" id="IPR027417">
    <property type="entry name" value="P-loop_NTPase"/>
</dbReference>
<reference evidence="13" key="1">
    <citation type="submission" date="2013-11" db="EMBL/GenBank/DDBJ databases">
        <title>Genome sequence of the fusiform rust pathogen reveals effectors for host alternation and coevolution with pine.</title>
        <authorList>
            <consortium name="DOE Joint Genome Institute"/>
            <person name="Smith K."/>
            <person name="Pendleton A."/>
            <person name="Kubisiak T."/>
            <person name="Anderson C."/>
            <person name="Salamov A."/>
            <person name="Aerts A."/>
            <person name="Riley R."/>
            <person name="Clum A."/>
            <person name="Lindquist E."/>
            <person name="Ence D."/>
            <person name="Campbell M."/>
            <person name="Kronenberg Z."/>
            <person name="Feau N."/>
            <person name="Dhillon B."/>
            <person name="Hamelin R."/>
            <person name="Burleigh J."/>
            <person name="Smith J."/>
            <person name="Yandell M."/>
            <person name="Nelson C."/>
            <person name="Grigoriev I."/>
            <person name="Davis J."/>
        </authorList>
    </citation>
    <scope>NUCLEOTIDE SEQUENCE</scope>
    <source>
        <strain evidence="13">G11</strain>
    </source>
</reference>